<comment type="similarity">
    <text evidence="5">In the N-terminal section; belongs to the DHBP synthase family.</text>
</comment>
<comment type="cofactor">
    <cofactor evidence="13">
        <name>Zn(2+)</name>
        <dbReference type="ChEBI" id="CHEBI:29105"/>
    </cofactor>
    <text evidence="13">Binds 1 zinc ion per subunit.</text>
</comment>
<dbReference type="InterPro" id="IPR032677">
    <property type="entry name" value="GTP_cyclohydro_II"/>
</dbReference>
<comment type="pathway">
    <text evidence="3 13">Cofactor biosynthesis; riboflavin biosynthesis; 5-amino-6-(D-ribitylamino)uracil from GTP: step 1/4.</text>
</comment>
<feature type="binding site" evidence="13">
    <location>
        <position position="241"/>
    </location>
    <ligand>
        <name>Zn(2+)</name>
        <dbReference type="ChEBI" id="CHEBI:29105"/>
        <note>catalytic</note>
    </ligand>
</feature>
<feature type="binding site" evidence="13">
    <location>
        <position position="254"/>
    </location>
    <ligand>
        <name>Zn(2+)</name>
        <dbReference type="ChEBI" id="CHEBI:29105"/>
        <note>catalytic</note>
    </ligand>
</feature>
<evidence type="ECO:0000256" key="11">
    <source>
        <dbReference type="ARBA" id="ARBA00023134"/>
    </source>
</evidence>
<dbReference type="InterPro" id="IPR000422">
    <property type="entry name" value="DHBP_synthase_RibB"/>
</dbReference>
<dbReference type="Pfam" id="PF00925">
    <property type="entry name" value="GTP_cyclohydro2"/>
    <property type="match status" value="1"/>
</dbReference>
<comment type="function">
    <text evidence="2">Catalyzes the conversion of D-ribulose 5-phosphate to formate and 3,4-dihydroxy-2-butanone 4-phosphate.</text>
</comment>
<proteinExistence type="inferred from homology"/>
<dbReference type="EC" id="3.5.4.25" evidence="13"/>
<evidence type="ECO:0000256" key="2">
    <source>
        <dbReference type="ARBA" id="ARBA00002284"/>
    </source>
</evidence>
<keyword evidence="11 13" id="KW-0342">GTP-binding</keyword>
<evidence type="ECO:0000256" key="12">
    <source>
        <dbReference type="ARBA" id="ARBA00049295"/>
    </source>
</evidence>
<comment type="pathway">
    <text evidence="4">Cofactor biosynthesis; riboflavin biosynthesis; 2-hydroxy-3-oxobutyl phosphate from D-ribulose 5-phosphate: step 1/1.</text>
</comment>
<evidence type="ECO:0000256" key="1">
    <source>
        <dbReference type="ARBA" id="ARBA00000141"/>
    </source>
</evidence>
<evidence type="ECO:0000256" key="4">
    <source>
        <dbReference type="ARBA" id="ARBA00004904"/>
    </source>
</evidence>
<accession>A0ABN4UWH9</accession>
<dbReference type="EMBL" id="CP007389">
    <property type="protein sequence ID" value="APT73130.1"/>
    <property type="molecule type" value="Genomic_DNA"/>
</dbReference>
<feature type="active site" description="Nucleophile" evidence="13">
    <location>
        <position position="314"/>
    </location>
</feature>
<dbReference type="HAMAP" id="MF_00179">
    <property type="entry name" value="RibA"/>
    <property type="match status" value="1"/>
</dbReference>
<evidence type="ECO:0000256" key="6">
    <source>
        <dbReference type="ARBA" id="ARBA00022619"/>
    </source>
</evidence>
<dbReference type="InterPro" id="IPR036144">
    <property type="entry name" value="RibA-like_sf"/>
</dbReference>
<dbReference type="PANTHER" id="PTHR21327:SF18">
    <property type="entry name" value="3,4-DIHYDROXY-2-BUTANONE 4-PHOSPHATE SYNTHASE"/>
    <property type="match status" value="1"/>
</dbReference>
<feature type="binding site" evidence="13">
    <location>
        <begin position="278"/>
        <end position="280"/>
    </location>
    <ligand>
        <name>GTP</name>
        <dbReference type="ChEBI" id="CHEBI:37565"/>
    </ligand>
</feature>
<sequence>MKLIFLQDMEGKRMKPFILIDSEREKEGDLFVPAQICNEEVVNFFLEKGKGLLCLATYEKGLLERGFFKLPSNGSKTNFFIPVDYGTGTGISVFERTQTIKKISEGLDVSCFTYPGHVFLLGAKDGRWGHTEAATYFSEKLGFSPHGVIIEILNNEGSSHDFEYILEFSKKYSLEVVDIRDLYKEYSKDIFGVETKAKLPTKFDENFEIYTFKNVYDGKEHVAVVKKPLGSVPFVRIHSECATGDIFHSLRCDCGEQLEKSIKIISKQGGILIYLRQEGRGIGLNNKIKAYDLQEKGYDTVEANLMLGFKEDERDYYVAYLILKTFGVKKIRLLTNNPKKSEELKKYGLEVIDIPLNGNLNKYNKKYLKTKVLKMGHKISLKGEKI</sequence>
<evidence type="ECO:0000313" key="15">
    <source>
        <dbReference type="EMBL" id="APT73130.1"/>
    </source>
</evidence>
<keyword evidence="8 13" id="KW-0547">Nucleotide-binding</keyword>
<gene>
    <name evidence="13" type="primary">ribA</name>
    <name evidence="15" type="ORF">BW47_00265</name>
</gene>
<dbReference type="SUPFAM" id="SSF142695">
    <property type="entry name" value="RibA-like"/>
    <property type="match status" value="1"/>
</dbReference>
<comment type="catalytic activity">
    <reaction evidence="1">
        <text>D-ribulose 5-phosphate = (2S)-2-hydroxy-3-oxobutyl phosphate + formate + H(+)</text>
        <dbReference type="Rhea" id="RHEA:18457"/>
        <dbReference type="ChEBI" id="CHEBI:15378"/>
        <dbReference type="ChEBI" id="CHEBI:15740"/>
        <dbReference type="ChEBI" id="CHEBI:58121"/>
        <dbReference type="ChEBI" id="CHEBI:58830"/>
        <dbReference type="EC" id="4.1.99.12"/>
    </reaction>
</comment>
<evidence type="ECO:0000313" key="16">
    <source>
        <dbReference type="Proteomes" id="UP000185490"/>
    </source>
</evidence>
<evidence type="ECO:0000256" key="7">
    <source>
        <dbReference type="ARBA" id="ARBA00022723"/>
    </source>
</evidence>
<dbReference type="Pfam" id="PF00926">
    <property type="entry name" value="DHBP_synthase"/>
    <property type="match status" value="1"/>
</dbReference>
<feature type="binding site" evidence="13">
    <location>
        <position position="300"/>
    </location>
    <ligand>
        <name>GTP</name>
        <dbReference type="ChEBI" id="CHEBI:37565"/>
    </ligand>
</feature>
<dbReference type="Gene3D" id="3.90.870.10">
    <property type="entry name" value="DHBP synthase"/>
    <property type="match status" value="1"/>
</dbReference>
<evidence type="ECO:0000256" key="3">
    <source>
        <dbReference type="ARBA" id="ARBA00004853"/>
    </source>
</evidence>
<protein>
    <recommendedName>
        <fullName evidence="13">GTP cyclohydrolase-2</fullName>
        <ecNumber evidence="13">3.5.4.25</ecNumber>
    </recommendedName>
    <alternativeName>
        <fullName evidence="13">GTP cyclohydrolase II</fullName>
    </alternativeName>
</protein>
<comment type="function">
    <text evidence="13">Catalyzes the conversion of GTP to 2,5-diamino-6-ribosylamino-4(3H)-pyrimidinone 5'-phosphate (DARP), formate and pyrophosphate.</text>
</comment>
<evidence type="ECO:0000256" key="10">
    <source>
        <dbReference type="ARBA" id="ARBA00022833"/>
    </source>
</evidence>
<dbReference type="InterPro" id="IPR000926">
    <property type="entry name" value="RibA"/>
</dbReference>
<comment type="similarity">
    <text evidence="13">Belongs to the GTP cyclohydrolase II family.</text>
</comment>
<evidence type="ECO:0000259" key="14">
    <source>
        <dbReference type="Pfam" id="PF00925"/>
    </source>
</evidence>
<dbReference type="PIRSF" id="PIRSF001259">
    <property type="entry name" value="RibA"/>
    <property type="match status" value="1"/>
</dbReference>
<dbReference type="GO" id="GO:0003935">
    <property type="term" value="F:GTP cyclohydrolase II activity"/>
    <property type="evidence" value="ECO:0007669"/>
    <property type="project" value="UniProtKB-EC"/>
</dbReference>
<keyword evidence="9 13" id="KW-0378">Hydrolase</keyword>
<keyword evidence="7 13" id="KW-0479">Metal-binding</keyword>
<evidence type="ECO:0000256" key="13">
    <source>
        <dbReference type="HAMAP-Rule" id="MF_00179"/>
    </source>
</evidence>
<dbReference type="GO" id="GO:0008686">
    <property type="term" value="F:3,4-dihydroxy-2-butanone-4-phosphate synthase activity"/>
    <property type="evidence" value="ECO:0007669"/>
    <property type="project" value="UniProtKB-EC"/>
</dbReference>
<dbReference type="Proteomes" id="UP000185490">
    <property type="component" value="Chromosome"/>
</dbReference>
<evidence type="ECO:0000256" key="8">
    <source>
        <dbReference type="ARBA" id="ARBA00022741"/>
    </source>
</evidence>
<feature type="domain" description="GTP cyclohydrolase II" evidence="14">
    <location>
        <begin position="196"/>
        <end position="353"/>
    </location>
</feature>
<evidence type="ECO:0000256" key="9">
    <source>
        <dbReference type="ARBA" id="ARBA00022801"/>
    </source>
</evidence>
<dbReference type="PANTHER" id="PTHR21327">
    <property type="entry name" value="GTP CYCLOHYDROLASE II-RELATED"/>
    <property type="match status" value="1"/>
</dbReference>
<dbReference type="SUPFAM" id="SSF55821">
    <property type="entry name" value="YrdC/RibB"/>
    <property type="match status" value="1"/>
</dbReference>
<name>A0ABN4UWH9_9BACT</name>
<dbReference type="InterPro" id="IPR017945">
    <property type="entry name" value="DHBP_synth_RibB-like_a/b_dom"/>
</dbReference>
<keyword evidence="16" id="KW-1185">Reference proteome</keyword>
<keyword evidence="10 13" id="KW-0862">Zinc</keyword>
<dbReference type="NCBIfam" id="TIGR00505">
    <property type="entry name" value="ribA"/>
    <property type="match status" value="1"/>
</dbReference>
<feature type="binding site" evidence="13">
    <location>
        <begin position="236"/>
        <end position="240"/>
    </location>
    <ligand>
        <name>GTP</name>
        <dbReference type="ChEBI" id="CHEBI:37565"/>
    </ligand>
</feature>
<reference evidence="15 16" key="1">
    <citation type="submission" date="2014-02" db="EMBL/GenBank/DDBJ databases">
        <title>Diversity of Thermotogales isolates from hydrothermal vents.</title>
        <authorList>
            <person name="Haverkamp T.H.A."/>
            <person name="Lossouarn J."/>
            <person name="Geslin C."/>
            <person name="Nesbo C.L."/>
        </authorList>
    </citation>
    <scope>NUCLEOTIDE SEQUENCE [LARGE SCALE GENOMIC DNA]</scope>
    <source>
        <strain evidence="15 16">431</strain>
    </source>
</reference>
<dbReference type="Gene3D" id="3.40.50.10990">
    <property type="entry name" value="GTP cyclohydrolase II"/>
    <property type="match status" value="1"/>
</dbReference>
<feature type="binding site" evidence="13">
    <location>
        <position position="340"/>
    </location>
    <ligand>
        <name>GTP</name>
        <dbReference type="ChEBI" id="CHEBI:37565"/>
    </ligand>
</feature>
<dbReference type="NCBIfam" id="NF006805">
    <property type="entry name" value="PRK09318.1"/>
    <property type="match status" value="1"/>
</dbReference>
<keyword evidence="6 13" id="KW-0686">Riboflavin biosynthesis</keyword>
<feature type="binding site" evidence="13">
    <location>
        <position position="335"/>
    </location>
    <ligand>
        <name>GTP</name>
        <dbReference type="ChEBI" id="CHEBI:37565"/>
    </ligand>
</feature>
<feature type="binding site" evidence="13">
    <location>
        <position position="257"/>
    </location>
    <ligand>
        <name>GTP</name>
        <dbReference type="ChEBI" id="CHEBI:37565"/>
    </ligand>
</feature>
<keyword evidence="15" id="KW-0456">Lyase</keyword>
<dbReference type="CDD" id="cd00641">
    <property type="entry name" value="GTP_cyclohydro2"/>
    <property type="match status" value="1"/>
</dbReference>
<evidence type="ECO:0000256" key="5">
    <source>
        <dbReference type="ARBA" id="ARBA00005520"/>
    </source>
</evidence>
<dbReference type="NCBIfam" id="NF001591">
    <property type="entry name" value="PRK00393.1"/>
    <property type="match status" value="1"/>
</dbReference>
<feature type="active site" description="Proton acceptor" evidence="13">
    <location>
        <position position="312"/>
    </location>
</feature>
<comment type="catalytic activity">
    <reaction evidence="12 13">
        <text>GTP + 4 H2O = 2,5-diamino-6-hydroxy-4-(5-phosphoribosylamino)-pyrimidine + formate + 2 phosphate + 3 H(+)</text>
        <dbReference type="Rhea" id="RHEA:23704"/>
        <dbReference type="ChEBI" id="CHEBI:15377"/>
        <dbReference type="ChEBI" id="CHEBI:15378"/>
        <dbReference type="ChEBI" id="CHEBI:15740"/>
        <dbReference type="ChEBI" id="CHEBI:37565"/>
        <dbReference type="ChEBI" id="CHEBI:43474"/>
        <dbReference type="ChEBI" id="CHEBI:58614"/>
        <dbReference type="EC" id="3.5.4.25"/>
    </reaction>
</comment>
<feature type="binding site" evidence="13">
    <location>
        <position position="252"/>
    </location>
    <ligand>
        <name>Zn(2+)</name>
        <dbReference type="ChEBI" id="CHEBI:29105"/>
        <note>catalytic</note>
    </ligand>
</feature>
<organism evidence="15 16">
    <name type="scientific">Thermosipho melanesiensis</name>
    <dbReference type="NCBI Taxonomy" id="46541"/>
    <lineage>
        <taxon>Bacteria</taxon>
        <taxon>Thermotogati</taxon>
        <taxon>Thermotogota</taxon>
        <taxon>Thermotogae</taxon>
        <taxon>Thermotogales</taxon>
        <taxon>Fervidobacteriaceae</taxon>
        <taxon>Thermosipho</taxon>
    </lineage>
</organism>